<gene>
    <name evidence="3" type="ORF">R1flu_016931</name>
</gene>
<evidence type="ECO:0000259" key="2">
    <source>
        <dbReference type="Pfam" id="PF10551"/>
    </source>
</evidence>
<name>A0ABD1YP26_9MARC</name>
<evidence type="ECO:0000256" key="1">
    <source>
        <dbReference type="SAM" id="MobiDB-lite"/>
    </source>
</evidence>
<dbReference type="Pfam" id="PF10551">
    <property type="entry name" value="MULE"/>
    <property type="match status" value="1"/>
</dbReference>
<dbReference type="Proteomes" id="UP001605036">
    <property type="component" value="Unassembled WGS sequence"/>
</dbReference>
<feature type="compositionally biased region" description="Polar residues" evidence="1">
    <location>
        <begin position="313"/>
        <end position="323"/>
    </location>
</feature>
<evidence type="ECO:0000313" key="4">
    <source>
        <dbReference type="Proteomes" id="UP001605036"/>
    </source>
</evidence>
<keyword evidence="4" id="KW-1185">Reference proteome</keyword>
<feature type="region of interest" description="Disordered" evidence="1">
    <location>
        <begin position="303"/>
        <end position="329"/>
    </location>
</feature>
<sequence>MRSKDLEVVLYEDTKYLAAIAFVIPFWCRVEAMHEIVIDSTFKTNALRFELFAMSTNIGGMGMPLSYFLFNKHKDESRGGGSDSVRKQTLIAWFTVMKERGLKLAFAITDKDLGQFSAISEALPHTYIQLCLWHAIRALESHIFSMNRSTHPYSGEEAQNVFSFIDLAFEPTGLVTEDKAIAFVQYDTSREQSSWWLSYRTRVRKLKGESSYLVHAYFGVGKEFPRYENTYRRYTHPLFKFDDNSRMFCRVLLEPELHPWAQEPTDVCVNAPLEEIAWLELEDEMVLEEDPLSSSDESYHACKEAMEKLETSPPLTQHFNSKWTQKKNK</sequence>
<organism evidence="3 4">
    <name type="scientific">Riccia fluitans</name>
    <dbReference type="NCBI Taxonomy" id="41844"/>
    <lineage>
        <taxon>Eukaryota</taxon>
        <taxon>Viridiplantae</taxon>
        <taxon>Streptophyta</taxon>
        <taxon>Embryophyta</taxon>
        <taxon>Marchantiophyta</taxon>
        <taxon>Marchantiopsida</taxon>
        <taxon>Marchantiidae</taxon>
        <taxon>Marchantiales</taxon>
        <taxon>Ricciaceae</taxon>
        <taxon>Riccia</taxon>
    </lineage>
</organism>
<dbReference type="InterPro" id="IPR018289">
    <property type="entry name" value="MULE_transposase_dom"/>
</dbReference>
<comment type="caution">
    <text evidence="3">The sequence shown here is derived from an EMBL/GenBank/DDBJ whole genome shotgun (WGS) entry which is preliminary data.</text>
</comment>
<dbReference type="EMBL" id="JBHFFA010000004">
    <property type="protein sequence ID" value="KAL2632245.1"/>
    <property type="molecule type" value="Genomic_DNA"/>
</dbReference>
<protein>
    <recommendedName>
        <fullName evidence="2">MULE transposase domain-containing protein</fullName>
    </recommendedName>
</protein>
<evidence type="ECO:0000313" key="3">
    <source>
        <dbReference type="EMBL" id="KAL2632245.1"/>
    </source>
</evidence>
<proteinExistence type="predicted"/>
<feature type="domain" description="MULE transposase" evidence="2">
    <location>
        <begin position="36"/>
        <end position="136"/>
    </location>
</feature>
<reference evidence="3 4" key="1">
    <citation type="submission" date="2024-09" db="EMBL/GenBank/DDBJ databases">
        <title>Chromosome-scale assembly of Riccia fluitans.</title>
        <authorList>
            <person name="Paukszto L."/>
            <person name="Sawicki J."/>
            <person name="Karawczyk K."/>
            <person name="Piernik-Szablinska J."/>
            <person name="Szczecinska M."/>
            <person name="Mazdziarz M."/>
        </authorList>
    </citation>
    <scope>NUCLEOTIDE SEQUENCE [LARGE SCALE GENOMIC DNA]</scope>
    <source>
        <strain evidence="3">Rf_01</strain>
        <tissue evidence="3">Aerial parts of the thallus</tissue>
    </source>
</reference>
<dbReference type="AlphaFoldDB" id="A0ABD1YP26"/>
<accession>A0ABD1YP26</accession>